<evidence type="ECO:0000256" key="2">
    <source>
        <dbReference type="ARBA" id="ARBA00022525"/>
    </source>
</evidence>
<feature type="signal peptide" evidence="8">
    <location>
        <begin position="1"/>
        <end position="21"/>
    </location>
</feature>
<keyword evidence="12" id="KW-1185">Reference proteome</keyword>
<evidence type="ECO:0000256" key="6">
    <source>
        <dbReference type="SAM" id="MobiDB-lite"/>
    </source>
</evidence>
<dbReference type="AlphaFoldDB" id="A0A380JDC9"/>
<evidence type="ECO:0000313" key="11">
    <source>
        <dbReference type="EMBL" id="SUN36011.1"/>
    </source>
</evidence>
<evidence type="ECO:0000256" key="8">
    <source>
        <dbReference type="SAM" id="SignalP"/>
    </source>
</evidence>
<proteinExistence type="predicted"/>
<keyword evidence="7" id="KW-1133">Transmembrane helix</keyword>
<dbReference type="InterPro" id="IPR013574">
    <property type="entry name" value="Glucan-bd_C/Surface_Ag-I/II_V"/>
</dbReference>
<keyword evidence="7" id="KW-0812">Transmembrane</keyword>
<name>A0A380JDC9_STRDO</name>
<keyword evidence="3 8" id="KW-0732">Signal</keyword>
<feature type="transmembrane region" description="Helical" evidence="7">
    <location>
        <begin position="610"/>
        <end position="628"/>
    </location>
</feature>
<dbReference type="SUPFAM" id="SSF74914">
    <property type="entry name" value="V-region of surface antigen I/II (SA I/II, PAC)"/>
    <property type="match status" value="1"/>
</dbReference>
<feature type="coiled-coil region" evidence="5">
    <location>
        <begin position="136"/>
        <end position="184"/>
    </location>
</feature>
<feature type="compositionally biased region" description="Low complexity" evidence="6">
    <location>
        <begin position="583"/>
        <end position="603"/>
    </location>
</feature>
<dbReference type="NCBIfam" id="TIGR01167">
    <property type="entry name" value="LPXTG_anchor"/>
    <property type="match status" value="1"/>
</dbReference>
<keyword evidence="2" id="KW-0964">Secreted</keyword>
<feature type="compositionally biased region" description="Low complexity" evidence="6">
    <location>
        <begin position="532"/>
        <end position="541"/>
    </location>
</feature>
<evidence type="ECO:0000256" key="7">
    <source>
        <dbReference type="SAM" id="Phobius"/>
    </source>
</evidence>
<keyword evidence="1" id="KW-0134">Cell wall</keyword>
<feature type="compositionally biased region" description="Low complexity" evidence="6">
    <location>
        <begin position="552"/>
        <end position="568"/>
    </location>
</feature>
<dbReference type="InterPro" id="IPR036234">
    <property type="entry name" value="SA_I/II_PAC_V_sf"/>
</dbReference>
<dbReference type="Gene3D" id="2.60.530.10">
    <property type="entry name" value="Major cell-surface adhesin PAc"/>
    <property type="match status" value="1"/>
</dbReference>
<dbReference type="Pfam" id="PF08363">
    <property type="entry name" value="GbpC"/>
    <property type="match status" value="1"/>
</dbReference>
<evidence type="ECO:0000256" key="5">
    <source>
        <dbReference type="SAM" id="Coils"/>
    </source>
</evidence>
<evidence type="ECO:0000256" key="4">
    <source>
        <dbReference type="ARBA" id="ARBA00023088"/>
    </source>
</evidence>
<dbReference type="InterPro" id="IPR019931">
    <property type="entry name" value="LPXTG_anchor"/>
</dbReference>
<evidence type="ECO:0000313" key="12">
    <source>
        <dbReference type="Proteomes" id="UP000254082"/>
    </source>
</evidence>
<keyword evidence="4" id="KW-0572">Peptidoglycan-anchor</keyword>
<feature type="domain" description="Glucan-binding protein C/Surface antigen I/II V-domain" evidence="10">
    <location>
        <begin position="209"/>
        <end position="483"/>
    </location>
</feature>
<feature type="region of interest" description="Disordered" evidence="6">
    <location>
        <begin position="514"/>
        <end position="604"/>
    </location>
</feature>
<organism evidence="11 12">
    <name type="scientific">Streptococcus downei MFe28</name>
    <dbReference type="NCBI Taxonomy" id="764290"/>
    <lineage>
        <taxon>Bacteria</taxon>
        <taxon>Bacillati</taxon>
        <taxon>Bacillota</taxon>
        <taxon>Bacilli</taxon>
        <taxon>Lactobacillales</taxon>
        <taxon>Streptococcaceae</taxon>
        <taxon>Streptococcus</taxon>
    </lineage>
</organism>
<protein>
    <submittedName>
        <fullName evidence="11">Glucan-binding protein C</fullName>
    </submittedName>
</protein>
<sequence length="636" mass="67908">MGKKKLTQYSLLSGLVLTTLAAGQQVLADEATDTSANTATDNQASQVSTTGPQVKVIDQQTEGNKTTTTSEVTSPELTQAVNDVNSFNQANTPSTDNTNKGDTDKSGAQDANTTQSNVVVPPVTISQGETKTYATVEEADAANKAQAQEIQNTLAQYQKDVADYKEKLANYNKANEEYVAAKAAYDEKVKAYNDYQAKVKDLTNPENAEVAKGLVFNNEPNAVVSVDGVKQYVTKEAQGKHVQDEILQQFNTDKYSDSDFTSENPYAPNEDSWFKMNVGDTVTATYTNLGNAEYLGTKIGKVVTTYKLTDSTSNDGSAIVKLYHDPTKTIFIGAQTSDDPSKAIKADIQVKFYDENGNLININGDNSVISLASLNHWTTQYGDHVEKVLNIGNNKFVAFNDSSIKLNADGAIYSPNDNEFVNNGAALNSDGEDGWDKINPDGEKRTASSTYGAAAMTYNGEPFSISASGNNAEIPTAIWFAVNSLAVQKPGEAPVAPEMPKLSASKIVVNNAQVKQTADNEVPKPEEPTPETPTTPNTPTKPENPTPEEPSTPETPKTTTPTPEKPSTPAKPQAPSTSKEVAPKAQAPQPAAQPAQQAQALPQTGDANSYGVAVFGAGIVAFSTLTLLGSMKRKED</sequence>
<dbReference type="Pfam" id="PF00746">
    <property type="entry name" value="Gram_pos_anchor"/>
    <property type="match status" value="1"/>
</dbReference>
<reference evidence="11 12" key="1">
    <citation type="submission" date="2018-06" db="EMBL/GenBank/DDBJ databases">
        <authorList>
            <consortium name="Pathogen Informatics"/>
            <person name="Doyle S."/>
        </authorList>
    </citation>
    <scope>NUCLEOTIDE SEQUENCE [LARGE SCALE GENOMIC DNA]</scope>
    <source>
        <strain evidence="12">NCTC 11391</strain>
    </source>
</reference>
<dbReference type="Proteomes" id="UP000254082">
    <property type="component" value="Unassembled WGS sequence"/>
</dbReference>
<feature type="compositionally biased region" description="Polar residues" evidence="6">
    <location>
        <begin position="46"/>
        <end position="98"/>
    </location>
</feature>
<dbReference type="OrthoDB" id="2236022at2"/>
<evidence type="ECO:0000256" key="1">
    <source>
        <dbReference type="ARBA" id="ARBA00022512"/>
    </source>
</evidence>
<dbReference type="RefSeq" id="WP_002999839.1">
    <property type="nucleotide sequence ID" value="NZ_UHFA01000002.1"/>
</dbReference>
<feature type="chain" id="PRO_5039537592" evidence="8">
    <location>
        <begin position="22"/>
        <end position="636"/>
    </location>
</feature>
<evidence type="ECO:0000259" key="9">
    <source>
        <dbReference type="Pfam" id="PF00746"/>
    </source>
</evidence>
<gene>
    <name evidence="11" type="primary">gbpC_1</name>
    <name evidence="11" type="ORF">NCTC11391_01054</name>
</gene>
<keyword evidence="7" id="KW-0472">Membrane</keyword>
<feature type="region of interest" description="Disordered" evidence="6">
    <location>
        <begin position="33"/>
        <end position="117"/>
    </location>
</feature>
<feature type="domain" description="Gram-positive cocci surface proteins LPxTG" evidence="9">
    <location>
        <begin position="594"/>
        <end position="634"/>
    </location>
</feature>
<dbReference type="EMBL" id="UHFA01000002">
    <property type="protein sequence ID" value="SUN36011.1"/>
    <property type="molecule type" value="Genomic_DNA"/>
</dbReference>
<keyword evidence="5" id="KW-0175">Coiled coil</keyword>
<accession>A0A380JDC9</accession>
<evidence type="ECO:0000259" key="10">
    <source>
        <dbReference type="Pfam" id="PF08363"/>
    </source>
</evidence>
<evidence type="ECO:0000256" key="3">
    <source>
        <dbReference type="ARBA" id="ARBA00022729"/>
    </source>
</evidence>
<feature type="compositionally biased region" description="Low complexity" evidence="6">
    <location>
        <begin position="33"/>
        <end position="45"/>
    </location>
</feature>